<dbReference type="CDD" id="cd21147">
    <property type="entry name" value="RsmF_methylt_CTD1"/>
    <property type="match status" value="1"/>
</dbReference>
<dbReference type="Pfam" id="PF01189">
    <property type="entry name" value="Methyltr_RsmB-F"/>
    <property type="match status" value="1"/>
</dbReference>
<keyword evidence="9" id="KW-1185">Reference proteome</keyword>
<feature type="binding site" evidence="6">
    <location>
        <position position="173"/>
    </location>
    <ligand>
        <name>S-adenosyl-L-methionine</name>
        <dbReference type="ChEBI" id="CHEBI:59789"/>
    </ligand>
</feature>
<dbReference type="PRINTS" id="PR02008">
    <property type="entry name" value="RCMTFAMILY"/>
</dbReference>
<dbReference type="Gene3D" id="3.40.50.150">
    <property type="entry name" value="Vaccinia Virus protein VP39"/>
    <property type="match status" value="1"/>
</dbReference>
<dbReference type="PANTHER" id="PTHR22807">
    <property type="entry name" value="NOP2 YEAST -RELATED NOL1/NOP2/FMU SUN DOMAIN-CONTAINING"/>
    <property type="match status" value="1"/>
</dbReference>
<evidence type="ECO:0000256" key="1">
    <source>
        <dbReference type="ARBA" id="ARBA00022490"/>
    </source>
</evidence>
<dbReference type="PROSITE" id="PS51686">
    <property type="entry name" value="SAM_MT_RSMB_NOP"/>
    <property type="match status" value="1"/>
</dbReference>
<dbReference type="GO" id="GO:0001510">
    <property type="term" value="P:RNA methylation"/>
    <property type="evidence" value="ECO:0007669"/>
    <property type="project" value="InterPro"/>
</dbReference>
<feature type="active site" description="Nucleophile" evidence="6">
    <location>
        <position position="226"/>
    </location>
</feature>
<dbReference type="AlphaFoldDB" id="A0A7X1Z732"/>
<evidence type="ECO:0000259" key="7">
    <source>
        <dbReference type="PROSITE" id="PS51686"/>
    </source>
</evidence>
<dbReference type="RefSeq" id="WP_153495446.1">
    <property type="nucleotide sequence ID" value="NZ_CAXYUY010000001.1"/>
</dbReference>
<keyword evidence="1" id="KW-0963">Cytoplasm</keyword>
<comment type="caution">
    <text evidence="8">The sequence shown here is derived from an EMBL/GenBank/DDBJ whole genome shotgun (WGS) entry which is preliminary data.</text>
</comment>
<dbReference type="GO" id="GO:0008173">
    <property type="term" value="F:RNA methyltransferase activity"/>
    <property type="evidence" value="ECO:0007669"/>
    <property type="project" value="InterPro"/>
</dbReference>
<dbReference type="Pfam" id="PF13636">
    <property type="entry name" value="Methyltranf_PUA"/>
    <property type="match status" value="1"/>
</dbReference>
<dbReference type="SUPFAM" id="SSF53335">
    <property type="entry name" value="S-adenosyl-L-methionine-dependent methyltransferases"/>
    <property type="match status" value="1"/>
</dbReference>
<evidence type="ECO:0000256" key="2">
    <source>
        <dbReference type="ARBA" id="ARBA00022603"/>
    </source>
</evidence>
<dbReference type="Gene3D" id="2.30.130.60">
    <property type="match status" value="1"/>
</dbReference>
<dbReference type="Gene3D" id="3.30.70.1170">
    <property type="entry name" value="Sun protein, domain 3"/>
    <property type="match status" value="1"/>
</dbReference>
<dbReference type="InterPro" id="IPR023267">
    <property type="entry name" value="RCMT"/>
</dbReference>
<protein>
    <submittedName>
        <fullName evidence="8">RNA methyltransferase</fullName>
    </submittedName>
</protein>
<dbReference type="Pfam" id="PF17125">
    <property type="entry name" value="Methyltr_RsmF_N"/>
    <property type="match status" value="1"/>
</dbReference>
<evidence type="ECO:0000256" key="6">
    <source>
        <dbReference type="PROSITE-ProRule" id="PRU01023"/>
    </source>
</evidence>
<keyword evidence="4 6" id="KW-0949">S-adenosyl-L-methionine</keyword>
<evidence type="ECO:0000256" key="4">
    <source>
        <dbReference type="ARBA" id="ARBA00022691"/>
    </source>
</evidence>
<comment type="caution">
    <text evidence="6">Lacks conserved residue(s) required for the propagation of feature annotation.</text>
</comment>
<dbReference type="PANTHER" id="PTHR22807:SF30">
    <property type="entry name" value="28S RRNA (CYTOSINE(4447)-C(5))-METHYLTRANSFERASE-RELATED"/>
    <property type="match status" value="1"/>
</dbReference>
<dbReference type="OrthoDB" id="9810297at2"/>
<dbReference type="GO" id="GO:0003723">
    <property type="term" value="F:RNA binding"/>
    <property type="evidence" value="ECO:0007669"/>
    <property type="project" value="UniProtKB-UniRule"/>
</dbReference>
<keyword evidence="2 6" id="KW-0489">Methyltransferase</keyword>
<dbReference type="InterPro" id="IPR049560">
    <property type="entry name" value="MeTrfase_RsmB-F_NOP2_cat"/>
</dbReference>
<feature type="binding site" evidence="6">
    <location>
        <begin position="104"/>
        <end position="110"/>
    </location>
    <ligand>
        <name>S-adenosyl-L-methionine</name>
        <dbReference type="ChEBI" id="CHEBI:59789"/>
    </ligand>
</feature>
<keyword evidence="5 6" id="KW-0694">RNA-binding</keyword>
<organism evidence="8 9">
    <name type="scientific">Lactococcus hircilactis</name>
    <dbReference type="NCBI Taxonomy" id="1494462"/>
    <lineage>
        <taxon>Bacteria</taxon>
        <taxon>Bacillati</taxon>
        <taxon>Bacillota</taxon>
        <taxon>Bacilli</taxon>
        <taxon>Lactobacillales</taxon>
        <taxon>Streptococcaceae</taxon>
        <taxon>Lactococcus</taxon>
    </lineage>
</organism>
<reference evidence="8 9" key="1">
    <citation type="submission" date="2019-10" db="EMBL/GenBank/DDBJ databases">
        <authorList>
            <person name="Dong K."/>
        </authorList>
    </citation>
    <scope>NUCLEOTIDE SEQUENCE [LARGE SCALE GENOMIC DNA]</scope>
    <source>
        <strain evidence="8 9">DSM 28960</strain>
    </source>
</reference>
<evidence type="ECO:0000313" key="9">
    <source>
        <dbReference type="Proteomes" id="UP000439550"/>
    </source>
</evidence>
<evidence type="ECO:0000256" key="5">
    <source>
        <dbReference type="ARBA" id="ARBA00022884"/>
    </source>
</evidence>
<accession>A0A7X1Z732</accession>
<name>A0A7X1Z732_9LACT</name>
<evidence type="ECO:0000256" key="3">
    <source>
        <dbReference type="ARBA" id="ARBA00022679"/>
    </source>
</evidence>
<dbReference type="InterPro" id="IPR001678">
    <property type="entry name" value="MeTrfase_RsmB-F_NOP2_dom"/>
</dbReference>
<comment type="similarity">
    <text evidence="6">Belongs to the class I-like SAM-binding methyltransferase superfamily. RsmB/NOP family.</text>
</comment>
<evidence type="ECO:0000313" key="8">
    <source>
        <dbReference type="EMBL" id="MQW38909.1"/>
    </source>
</evidence>
<dbReference type="Pfam" id="PF17126">
    <property type="entry name" value="RsmF_methylt_CI"/>
    <property type="match status" value="1"/>
</dbReference>
<sequence length="451" mass="50807">MNLSLEFKKKYKEILSADDYERFIESFNNTPVSAYRINPLKNTEVYLKTNQDQPIPVSAHGFYGKISGKSAEHVTGLLYSQEPAAQVVAQMANAKGNLKVLDLCAAPGGKSTQLLSDLNNEGLLVSNEISGKRSKVLVENIERFGARNVIVLNETSERLAQVFPEFFDLIVIDAPCSGEGMFRKTPDAMTYWTEDYPRTCAILQREILSQAMKMLSETGILIYSTCTWSLEENEENVRWLLQNYPTLELVNLPHSDGLSEGIEMPEAIRCWPFSYSGEGQFVAKVKNHGKNENVDTISSKPQKKNQKVAFNLSQEQMKLWQDFANKNLMFTYEKQNLQVFGENLYLLPTGLPPLKQLKIARNGLHLGQFKKNRFEPSFALGLALKPDEVKQSLEITSAQFKSYVSGATFSVSTDKKGWVQLLIKENGLGFAKIVDGVVKNYFPKGLRFHVD</sequence>
<dbReference type="CDD" id="cd02440">
    <property type="entry name" value="AdoMet_MTases"/>
    <property type="match status" value="1"/>
</dbReference>
<feature type="domain" description="SAM-dependent MTase RsmB/NOP-type" evidence="7">
    <location>
        <begin position="1"/>
        <end position="288"/>
    </location>
</feature>
<dbReference type="EMBL" id="WITJ01000003">
    <property type="protein sequence ID" value="MQW38909.1"/>
    <property type="molecule type" value="Genomic_DNA"/>
</dbReference>
<dbReference type="Proteomes" id="UP000439550">
    <property type="component" value="Unassembled WGS sequence"/>
</dbReference>
<dbReference type="InterPro" id="IPR031340">
    <property type="entry name" value="RsmF_methylt_CI"/>
</dbReference>
<dbReference type="InterPro" id="IPR029063">
    <property type="entry name" value="SAM-dependent_MTases_sf"/>
</dbReference>
<feature type="binding site" evidence="6">
    <location>
        <position position="128"/>
    </location>
    <ligand>
        <name>S-adenosyl-L-methionine</name>
        <dbReference type="ChEBI" id="CHEBI:59789"/>
    </ligand>
</feature>
<dbReference type="InterPro" id="IPR027391">
    <property type="entry name" value="Nol1_Nop2_Fmu_2"/>
</dbReference>
<gene>
    <name evidence="8" type="ORF">GHI93_02950</name>
</gene>
<proteinExistence type="inferred from homology"/>
<dbReference type="InterPro" id="IPR031341">
    <property type="entry name" value="Methyltr_RsmF_N"/>
</dbReference>
<keyword evidence="3 6" id="KW-0808">Transferase</keyword>